<comment type="caution">
    <text evidence="2">The sequence shown here is derived from an EMBL/GenBank/DDBJ whole genome shotgun (WGS) entry which is preliminary data.</text>
</comment>
<dbReference type="GeneID" id="85329975"/>
<dbReference type="Proteomes" id="UP001172101">
    <property type="component" value="Unassembled WGS sequence"/>
</dbReference>
<accession>A0AA40ABY1</accession>
<feature type="signal peptide" evidence="1">
    <location>
        <begin position="1"/>
        <end position="20"/>
    </location>
</feature>
<dbReference type="RefSeq" id="XP_060294407.1">
    <property type="nucleotide sequence ID" value="XM_060446705.1"/>
</dbReference>
<evidence type="ECO:0000313" key="3">
    <source>
        <dbReference type="Proteomes" id="UP001172101"/>
    </source>
</evidence>
<organism evidence="2 3">
    <name type="scientific">Lasiosphaeria miniovina</name>
    <dbReference type="NCBI Taxonomy" id="1954250"/>
    <lineage>
        <taxon>Eukaryota</taxon>
        <taxon>Fungi</taxon>
        <taxon>Dikarya</taxon>
        <taxon>Ascomycota</taxon>
        <taxon>Pezizomycotina</taxon>
        <taxon>Sordariomycetes</taxon>
        <taxon>Sordariomycetidae</taxon>
        <taxon>Sordariales</taxon>
        <taxon>Lasiosphaeriaceae</taxon>
        <taxon>Lasiosphaeria</taxon>
    </lineage>
</organism>
<keyword evidence="3" id="KW-1185">Reference proteome</keyword>
<protein>
    <submittedName>
        <fullName evidence="2">Uncharacterized protein</fullName>
    </submittedName>
</protein>
<dbReference type="AlphaFoldDB" id="A0AA40ABY1"/>
<evidence type="ECO:0000256" key="1">
    <source>
        <dbReference type="SAM" id="SignalP"/>
    </source>
</evidence>
<gene>
    <name evidence="2" type="ORF">B0T26DRAFT_781220</name>
</gene>
<keyword evidence="1" id="KW-0732">Signal</keyword>
<evidence type="ECO:0000313" key="2">
    <source>
        <dbReference type="EMBL" id="KAK0713084.1"/>
    </source>
</evidence>
<dbReference type="EMBL" id="JAUIRO010000005">
    <property type="protein sequence ID" value="KAK0713084.1"/>
    <property type="molecule type" value="Genomic_DNA"/>
</dbReference>
<name>A0AA40ABY1_9PEZI</name>
<reference evidence="2" key="1">
    <citation type="submission" date="2023-06" db="EMBL/GenBank/DDBJ databases">
        <title>Genome-scale phylogeny and comparative genomics of the fungal order Sordariales.</title>
        <authorList>
            <consortium name="Lawrence Berkeley National Laboratory"/>
            <person name="Hensen N."/>
            <person name="Bonometti L."/>
            <person name="Westerberg I."/>
            <person name="Brannstrom I.O."/>
            <person name="Guillou S."/>
            <person name="Cros-Aarteil S."/>
            <person name="Calhoun S."/>
            <person name="Haridas S."/>
            <person name="Kuo A."/>
            <person name="Mondo S."/>
            <person name="Pangilinan J."/>
            <person name="Riley R."/>
            <person name="LaButti K."/>
            <person name="Andreopoulos B."/>
            <person name="Lipzen A."/>
            <person name="Chen C."/>
            <person name="Yanf M."/>
            <person name="Daum C."/>
            <person name="Ng V."/>
            <person name="Clum A."/>
            <person name="Steindorff A."/>
            <person name="Ohm R."/>
            <person name="Martin F."/>
            <person name="Silar P."/>
            <person name="Natvig D."/>
            <person name="Lalanne C."/>
            <person name="Gautier V."/>
            <person name="Ament-velasquez S.L."/>
            <person name="Kruys A."/>
            <person name="Hutchinson M.I."/>
            <person name="Powell A.J."/>
            <person name="Barry K."/>
            <person name="Miller A.N."/>
            <person name="Grigoriev I.V."/>
            <person name="Debuchy R."/>
            <person name="Gladieux P."/>
            <person name="Thoren M.H."/>
            <person name="Johannesson H."/>
        </authorList>
    </citation>
    <scope>NUCLEOTIDE SEQUENCE</scope>
    <source>
        <strain evidence="2">SMH2392-1A</strain>
    </source>
</reference>
<proteinExistence type="predicted"/>
<feature type="chain" id="PRO_5041386759" evidence="1">
    <location>
        <begin position="21"/>
        <end position="102"/>
    </location>
</feature>
<sequence>MAEFVHLAIFLWICFPPVLLLSPFFAKPSSRNSGQFNLQGRKRGALHRVGWAGPDLDETPLWGHLQAPDLLGSSKSFLCQVPVSRQPGGEAFQIPLNARVVA</sequence>